<evidence type="ECO:0000313" key="4">
    <source>
        <dbReference type="EMBL" id="KAH0940699.1"/>
    </source>
</evidence>
<evidence type="ECO:0000313" key="5">
    <source>
        <dbReference type="Proteomes" id="UP000824890"/>
    </source>
</evidence>
<evidence type="ECO:0000256" key="2">
    <source>
        <dbReference type="ARBA" id="ARBA00022473"/>
    </source>
</evidence>
<protein>
    <submittedName>
        <fullName evidence="4">Uncharacterized protein</fullName>
    </submittedName>
</protein>
<gene>
    <name evidence="4" type="ORF">HID58_000336</name>
</gene>
<name>A0ABQ8EG81_BRANA</name>
<accession>A0ABQ8EG81</accession>
<dbReference type="Pfam" id="PF02519">
    <property type="entry name" value="Auxin_inducible"/>
    <property type="match status" value="4"/>
</dbReference>
<dbReference type="Proteomes" id="UP000824890">
    <property type="component" value="Unassembled WGS sequence"/>
</dbReference>
<keyword evidence="3" id="KW-0341">Growth regulation</keyword>
<reference evidence="4 5" key="1">
    <citation type="submission" date="2021-05" db="EMBL/GenBank/DDBJ databases">
        <title>Genome Assembly of Synthetic Allotetraploid Brassica napus Reveals Homoeologous Exchanges between Subgenomes.</title>
        <authorList>
            <person name="Davis J.T."/>
        </authorList>
    </citation>
    <scope>NUCLEOTIDE SEQUENCE [LARGE SCALE GENOMIC DNA]</scope>
    <source>
        <strain evidence="5">cv. Da-Ae</strain>
        <tissue evidence="4">Seedling</tissue>
    </source>
</reference>
<evidence type="ECO:0000256" key="3">
    <source>
        <dbReference type="ARBA" id="ARBA00022604"/>
    </source>
</evidence>
<dbReference type="PANTHER" id="PTHR31929">
    <property type="entry name" value="SAUR-LIKE AUXIN-RESPONSIVE PROTEIN FAMILY-RELATED"/>
    <property type="match status" value="1"/>
</dbReference>
<keyword evidence="5" id="KW-1185">Reference proteome</keyword>
<sequence>MIGLSHAKQKLQRSLSARIASLLAMSGTNNVPKGHVVVYVGETYQMKRFVIPISYLNHPLFQSLLNLAEEEFGFDHPMGVRSMLPNAKQIFKSQSMRNKNGSPSSTTTSGLVPKGHVAVYVGERTEKTRFVVPISYLNHPLFREFLNRAEEEFGFHHPMGDMAIRLSRVINPKQSQKQQSRVPKGHVAVYVGEEMENKKRFVVPISYLNHPSFQGLLSRAEEEFGFNHPIGGLTIPCREEIFVGLLNSYAKKERKMGLSRFAITTATKQILKLNSLANKNRTSSSLDHVPKGHRFVVPISFLNHPSFREFLSRAEEEFGFNHPMGGLTIPCREEVFLDLIASRLQ</sequence>
<proteinExistence type="inferred from homology"/>
<keyword evidence="2" id="KW-0217">Developmental protein</keyword>
<organism evidence="4 5">
    <name type="scientific">Brassica napus</name>
    <name type="common">Rape</name>
    <dbReference type="NCBI Taxonomy" id="3708"/>
    <lineage>
        <taxon>Eukaryota</taxon>
        <taxon>Viridiplantae</taxon>
        <taxon>Streptophyta</taxon>
        <taxon>Embryophyta</taxon>
        <taxon>Tracheophyta</taxon>
        <taxon>Spermatophyta</taxon>
        <taxon>Magnoliopsida</taxon>
        <taxon>eudicotyledons</taxon>
        <taxon>Gunneridae</taxon>
        <taxon>Pentapetalae</taxon>
        <taxon>rosids</taxon>
        <taxon>malvids</taxon>
        <taxon>Brassicales</taxon>
        <taxon>Brassicaceae</taxon>
        <taxon>Brassiceae</taxon>
        <taxon>Brassica</taxon>
    </lineage>
</organism>
<dbReference type="InterPro" id="IPR003676">
    <property type="entry name" value="SAUR_fam"/>
</dbReference>
<dbReference type="EMBL" id="JAGKQM010000001">
    <property type="protein sequence ID" value="KAH0940699.1"/>
    <property type="molecule type" value="Genomic_DNA"/>
</dbReference>
<evidence type="ECO:0000256" key="1">
    <source>
        <dbReference type="ARBA" id="ARBA00006974"/>
    </source>
</evidence>
<comment type="similarity">
    <text evidence="1">Belongs to the ARG7 family.</text>
</comment>
<comment type="caution">
    <text evidence="4">The sequence shown here is derived from an EMBL/GenBank/DDBJ whole genome shotgun (WGS) entry which is preliminary data.</text>
</comment>